<feature type="chain" id="PRO_5016931684" description="Cytochrome C551" evidence="2">
    <location>
        <begin position="24"/>
        <end position="60"/>
    </location>
</feature>
<evidence type="ECO:0008006" key="5">
    <source>
        <dbReference type="Google" id="ProtNLM"/>
    </source>
</evidence>
<dbReference type="AlphaFoldDB" id="A0A345H8Y7"/>
<dbReference type="KEGG" id="fat:DVK85_01870"/>
<reference evidence="3 4" key="1">
    <citation type="submission" date="2018-07" db="EMBL/GenBank/DDBJ databases">
        <title>Complete genome sequence of Flavobacterium arcticum type strain SM1502T.</title>
        <authorList>
            <person name="Li Y."/>
            <person name="Li D.-D."/>
        </authorList>
    </citation>
    <scope>NUCLEOTIDE SEQUENCE [LARGE SCALE GENOMIC DNA]</scope>
    <source>
        <strain evidence="3 4">SM1502</strain>
    </source>
</reference>
<sequence length="60" mass="6318">MKKNLLILGLVAFLGLTATSCSTDDSDMNTETQADGIPFPNTGTPVDNGDKDLPLPPMKP</sequence>
<organism evidence="3 4">
    <name type="scientific">Flavobacterium arcticum</name>
    <dbReference type="NCBI Taxonomy" id="1784713"/>
    <lineage>
        <taxon>Bacteria</taxon>
        <taxon>Pseudomonadati</taxon>
        <taxon>Bacteroidota</taxon>
        <taxon>Flavobacteriia</taxon>
        <taxon>Flavobacteriales</taxon>
        <taxon>Flavobacteriaceae</taxon>
        <taxon>Flavobacterium</taxon>
    </lineage>
</organism>
<accession>A0A345H8Y7</accession>
<keyword evidence="4" id="KW-1185">Reference proteome</keyword>
<name>A0A345H8Y7_9FLAO</name>
<gene>
    <name evidence="3" type="ORF">DVK85_01870</name>
</gene>
<evidence type="ECO:0000313" key="3">
    <source>
        <dbReference type="EMBL" id="AXG73047.1"/>
    </source>
</evidence>
<evidence type="ECO:0000256" key="2">
    <source>
        <dbReference type="SAM" id="SignalP"/>
    </source>
</evidence>
<feature type="compositionally biased region" description="Polar residues" evidence="1">
    <location>
        <begin position="22"/>
        <end position="33"/>
    </location>
</feature>
<keyword evidence="2" id="KW-0732">Signal</keyword>
<dbReference type="EMBL" id="CP031188">
    <property type="protein sequence ID" value="AXG73047.1"/>
    <property type="molecule type" value="Genomic_DNA"/>
</dbReference>
<dbReference type="RefSeq" id="WP_114676810.1">
    <property type="nucleotide sequence ID" value="NZ_CP031188.1"/>
</dbReference>
<dbReference type="Proteomes" id="UP000253951">
    <property type="component" value="Chromosome"/>
</dbReference>
<proteinExistence type="predicted"/>
<evidence type="ECO:0000256" key="1">
    <source>
        <dbReference type="SAM" id="MobiDB-lite"/>
    </source>
</evidence>
<dbReference type="PROSITE" id="PS51257">
    <property type="entry name" value="PROKAR_LIPOPROTEIN"/>
    <property type="match status" value="1"/>
</dbReference>
<feature type="region of interest" description="Disordered" evidence="1">
    <location>
        <begin position="22"/>
        <end position="60"/>
    </location>
</feature>
<feature type="signal peptide" evidence="2">
    <location>
        <begin position="1"/>
        <end position="23"/>
    </location>
</feature>
<evidence type="ECO:0000313" key="4">
    <source>
        <dbReference type="Proteomes" id="UP000253951"/>
    </source>
</evidence>
<protein>
    <recommendedName>
        <fullName evidence="5">Cytochrome C551</fullName>
    </recommendedName>
</protein>
<dbReference type="OrthoDB" id="1374379at2"/>